<evidence type="ECO:0000313" key="4">
    <source>
        <dbReference type="RefSeq" id="XP_033536033.1"/>
    </source>
</evidence>
<dbReference type="EMBL" id="ML975153">
    <property type="protein sequence ID" value="KAF1814402.1"/>
    <property type="molecule type" value="Genomic_DNA"/>
</dbReference>
<dbReference type="Pfam" id="PF04910">
    <property type="entry name" value="Tcf25"/>
    <property type="match status" value="1"/>
</dbReference>
<dbReference type="AlphaFoldDB" id="A0A6G1G8U4"/>
<gene>
    <name evidence="2 4" type="ORF">P152DRAFT_413186</name>
</gene>
<organism evidence="2">
    <name type="scientific">Eremomyces bilateralis CBS 781.70</name>
    <dbReference type="NCBI Taxonomy" id="1392243"/>
    <lineage>
        <taxon>Eukaryota</taxon>
        <taxon>Fungi</taxon>
        <taxon>Dikarya</taxon>
        <taxon>Ascomycota</taxon>
        <taxon>Pezizomycotina</taxon>
        <taxon>Dothideomycetes</taxon>
        <taxon>Dothideomycetes incertae sedis</taxon>
        <taxon>Eremomycetales</taxon>
        <taxon>Eremomycetaceae</taxon>
        <taxon>Eremomyces</taxon>
    </lineage>
</organism>
<reference evidence="4" key="3">
    <citation type="submission" date="2025-04" db="UniProtKB">
        <authorList>
            <consortium name="RefSeq"/>
        </authorList>
    </citation>
    <scope>IDENTIFICATION</scope>
    <source>
        <strain evidence="4">CBS 781.70</strain>
    </source>
</reference>
<feature type="compositionally biased region" description="Acidic residues" evidence="1">
    <location>
        <begin position="46"/>
        <end position="63"/>
    </location>
</feature>
<proteinExistence type="predicted"/>
<reference evidence="2 4" key="1">
    <citation type="submission" date="2020-01" db="EMBL/GenBank/DDBJ databases">
        <authorList>
            <consortium name="DOE Joint Genome Institute"/>
            <person name="Haridas S."/>
            <person name="Albert R."/>
            <person name="Binder M."/>
            <person name="Bloem J."/>
            <person name="Labutti K."/>
            <person name="Salamov A."/>
            <person name="Andreopoulos B."/>
            <person name="Baker S.E."/>
            <person name="Barry K."/>
            <person name="Bills G."/>
            <person name="Bluhm B.H."/>
            <person name="Cannon C."/>
            <person name="Castanera R."/>
            <person name="Culley D.E."/>
            <person name="Daum C."/>
            <person name="Ezra D."/>
            <person name="Gonzalez J.B."/>
            <person name="Henrissat B."/>
            <person name="Kuo A."/>
            <person name="Liang C."/>
            <person name="Lipzen A."/>
            <person name="Lutzoni F."/>
            <person name="Magnuson J."/>
            <person name="Mondo S."/>
            <person name="Nolan M."/>
            <person name="Ohm R."/>
            <person name="Pangilinan J."/>
            <person name="Park H.-J."/>
            <person name="Ramirez L."/>
            <person name="Alfaro M."/>
            <person name="Sun H."/>
            <person name="Tritt A."/>
            <person name="Yoshinaga Y."/>
            <person name="Zwiers L.-H."/>
            <person name="Turgeon B.G."/>
            <person name="Goodwin S.B."/>
            <person name="Spatafora J.W."/>
            <person name="Crous P.W."/>
            <person name="Grigoriev I.V."/>
        </authorList>
    </citation>
    <scope>NUCLEOTIDE SEQUENCE</scope>
    <source>
        <strain evidence="2 4">CBS 781.70</strain>
    </source>
</reference>
<reference evidence="4" key="2">
    <citation type="submission" date="2020-04" db="EMBL/GenBank/DDBJ databases">
        <authorList>
            <consortium name="NCBI Genome Project"/>
        </authorList>
    </citation>
    <scope>NUCLEOTIDE SEQUENCE</scope>
    <source>
        <strain evidence="4">CBS 781.70</strain>
    </source>
</reference>
<dbReference type="GeneID" id="54417571"/>
<feature type="region of interest" description="Disordered" evidence="1">
    <location>
        <begin position="1"/>
        <end position="100"/>
    </location>
</feature>
<sequence length="609" mass="68350">MSSRALRRAQREREVNGNASDEESISKAQSSRGGPKSSLFALLDQPESENEEEAGADLEEGDGSPEVKELEDMPPTKSSKKGKKKNKAREKRKQAKEVAKETNLNGLDEIDVALRDLSIPPAADGGSKHHRRKSQDFSVLSINSDHLHIENEVRRLFGRAALDTNEANDDELDPAAQAGRRQRRLMQQVQRGQRRNTPLNEARRKTFLVQLQPNETAPPGVSTGLAMEVLPETDDGTVRYRFVHAPAYRDVQLQFEDCVSSMDPERILMLLRFNPTHISTILQASLIVAHGRDFTLAGKLLQRALFTFGRALNSSFPNAASKGQARLPFRFQENRQFYLTAVMYMKNLRMRGVYRTIYEWAKLLLMLDPSDDPYAMLMTIDQHALRAKQYSALLDMSTHDHLEDTGWWKYPHIRYSRALAQMGLGDVDAARKSLSDAIKLWPFIAHALIKEQDISPVPMAVWGALPNTTYDELLTAHYVSNSKDLWASPEVKSLLSSVADGLTRDDLTPRNWSDITGGEPMVVPENISRLVILEEDARLLKLIPEQYRDNLGGMGDPLPPADNEPGYMNSSNRNVDVSPGDYNALARLLDEHDDNWPGDGGEQSAEDDE</sequence>
<protein>
    <submittedName>
        <fullName evidence="2 4">DUF654-domain-containing protein</fullName>
    </submittedName>
</protein>
<dbReference type="RefSeq" id="XP_033536033.1">
    <property type="nucleotide sequence ID" value="XM_033677001.1"/>
</dbReference>
<dbReference type="PANTHER" id="PTHR22684">
    <property type="entry name" value="NULP1-RELATED"/>
    <property type="match status" value="1"/>
</dbReference>
<dbReference type="OrthoDB" id="205993at2759"/>
<feature type="region of interest" description="Disordered" evidence="1">
    <location>
        <begin position="550"/>
        <end position="609"/>
    </location>
</feature>
<accession>A0A6G1G8U4</accession>
<dbReference type="Proteomes" id="UP000504638">
    <property type="component" value="Unplaced"/>
</dbReference>
<evidence type="ECO:0000256" key="1">
    <source>
        <dbReference type="SAM" id="MobiDB-lite"/>
    </source>
</evidence>
<dbReference type="GO" id="GO:0072344">
    <property type="term" value="P:rescue of stalled ribosome"/>
    <property type="evidence" value="ECO:0007669"/>
    <property type="project" value="TreeGrafter"/>
</dbReference>
<dbReference type="GO" id="GO:1990116">
    <property type="term" value="P:ribosome-associated ubiquitin-dependent protein catabolic process"/>
    <property type="evidence" value="ECO:0007669"/>
    <property type="project" value="TreeGrafter"/>
</dbReference>
<keyword evidence="3" id="KW-1185">Reference proteome</keyword>
<name>A0A6G1G8U4_9PEZI</name>
<feature type="compositionally biased region" description="Basic residues" evidence="1">
    <location>
        <begin position="78"/>
        <end position="94"/>
    </location>
</feature>
<dbReference type="GO" id="GO:1990112">
    <property type="term" value="C:RQC complex"/>
    <property type="evidence" value="ECO:0007669"/>
    <property type="project" value="TreeGrafter"/>
</dbReference>
<dbReference type="PANTHER" id="PTHR22684:SF0">
    <property type="entry name" value="RIBOSOME QUALITY CONTROL COMPLEX SUBUNIT TCF25"/>
    <property type="match status" value="1"/>
</dbReference>
<dbReference type="InterPro" id="IPR006994">
    <property type="entry name" value="TCF25/Rqc1"/>
</dbReference>
<evidence type="ECO:0000313" key="2">
    <source>
        <dbReference type="EMBL" id="KAF1814402.1"/>
    </source>
</evidence>
<evidence type="ECO:0000313" key="3">
    <source>
        <dbReference type="Proteomes" id="UP000504638"/>
    </source>
</evidence>